<dbReference type="RefSeq" id="WP_109673896.1">
    <property type="nucleotide sequence ID" value="NZ_QGDT01000003.1"/>
</dbReference>
<evidence type="ECO:0000313" key="2">
    <source>
        <dbReference type="EMBL" id="PWJ58983.1"/>
    </source>
</evidence>
<feature type="domain" description="DUF2147" evidence="1">
    <location>
        <begin position="35"/>
        <end position="149"/>
    </location>
</feature>
<name>A0A316AMM2_9BACT</name>
<accession>A0A316AMM2</accession>
<dbReference type="Pfam" id="PF09917">
    <property type="entry name" value="DUF2147"/>
    <property type="match status" value="1"/>
</dbReference>
<dbReference type="Proteomes" id="UP000245880">
    <property type="component" value="Unassembled WGS sequence"/>
</dbReference>
<dbReference type="PANTHER" id="PTHR36919">
    <property type="entry name" value="BLR1215 PROTEIN"/>
    <property type="match status" value="1"/>
</dbReference>
<evidence type="ECO:0000313" key="3">
    <source>
        <dbReference type="Proteomes" id="UP000245880"/>
    </source>
</evidence>
<dbReference type="Gene3D" id="2.40.128.520">
    <property type="match status" value="1"/>
</dbReference>
<reference evidence="2 3" key="1">
    <citation type="submission" date="2018-03" db="EMBL/GenBank/DDBJ databases">
        <title>Genomic Encyclopedia of Archaeal and Bacterial Type Strains, Phase II (KMG-II): from individual species to whole genera.</title>
        <authorList>
            <person name="Goeker M."/>
        </authorList>
    </citation>
    <scope>NUCLEOTIDE SEQUENCE [LARGE SCALE GENOMIC DNA]</scope>
    <source>
        <strain evidence="2 3">DSM 100346</strain>
    </source>
</reference>
<organism evidence="2 3">
    <name type="scientific">Dyadobacter jejuensis</name>
    <dbReference type="NCBI Taxonomy" id="1082580"/>
    <lineage>
        <taxon>Bacteria</taxon>
        <taxon>Pseudomonadati</taxon>
        <taxon>Bacteroidota</taxon>
        <taxon>Cytophagia</taxon>
        <taxon>Cytophagales</taxon>
        <taxon>Spirosomataceae</taxon>
        <taxon>Dyadobacter</taxon>
    </lineage>
</organism>
<dbReference type="AlphaFoldDB" id="A0A316AMM2"/>
<dbReference type="EMBL" id="QGDT01000003">
    <property type="protein sequence ID" value="PWJ58983.1"/>
    <property type="molecule type" value="Genomic_DNA"/>
</dbReference>
<keyword evidence="3" id="KW-1185">Reference proteome</keyword>
<sequence length="151" mass="17673">MGLYTSFIKFVFLLFLLGAGSPLRAQKSEADKVIGEWINEEKNEIIEIYKNGETYAGKLIWDKSLLSRKEKALRRDSQNPDPELRKRSVYKIDVLYRLEFHDGQWENGKLYDPHSGRTYSCLLKLNDQLLQIRGYVGIPLLGRSSYWKRNN</sequence>
<dbReference type="OrthoDB" id="9814399at2"/>
<dbReference type="InterPro" id="IPR019223">
    <property type="entry name" value="DUF2147"/>
</dbReference>
<proteinExistence type="predicted"/>
<protein>
    <submittedName>
        <fullName evidence="2">Uncharacterized protein (DUF2147 family)</fullName>
    </submittedName>
</protein>
<gene>
    <name evidence="2" type="ORF">CLV98_103356</name>
</gene>
<dbReference type="PANTHER" id="PTHR36919:SF2">
    <property type="entry name" value="BLL6627 PROTEIN"/>
    <property type="match status" value="1"/>
</dbReference>
<evidence type="ECO:0000259" key="1">
    <source>
        <dbReference type="Pfam" id="PF09917"/>
    </source>
</evidence>
<comment type="caution">
    <text evidence="2">The sequence shown here is derived from an EMBL/GenBank/DDBJ whole genome shotgun (WGS) entry which is preliminary data.</text>
</comment>